<evidence type="ECO:0000256" key="4">
    <source>
        <dbReference type="ARBA" id="ARBA00022502"/>
    </source>
</evidence>
<dbReference type="Ensembl" id="ENSEBUT00000019247.1">
    <property type="protein sequence ID" value="ENSEBUP00000018671.1"/>
    <property type="gene ID" value="ENSEBUG00000011652.1"/>
</dbReference>
<dbReference type="Proteomes" id="UP000694388">
    <property type="component" value="Unplaced"/>
</dbReference>
<keyword evidence="6" id="KW-0256">Endoplasmic reticulum</keyword>
<evidence type="ECO:0000256" key="10">
    <source>
        <dbReference type="SAM" id="Phobius"/>
    </source>
</evidence>
<organism evidence="11 12">
    <name type="scientific">Eptatretus burgeri</name>
    <name type="common">Inshore hagfish</name>
    <dbReference type="NCBI Taxonomy" id="7764"/>
    <lineage>
        <taxon>Eukaryota</taxon>
        <taxon>Metazoa</taxon>
        <taxon>Chordata</taxon>
        <taxon>Craniata</taxon>
        <taxon>Vertebrata</taxon>
        <taxon>Cyclostomata</taxon>
        <taxon>Myxini</taxon>
        <taxon>Myxiniformes</taxon>
        <taxon>Myxinidae</taxon>
        <taxon>Eptatretinae</taxon>
        <taxon>Eptatretus</taxon>
    </lineage>
</organism>
<keyword evidence="7 10" id="KW-1133">Transmembrane helix</keyword>
<name>A0A8C4QS72_EPTBU</name>
<keyword evidence="5 10" id="KW-0812">Transmembrane</keyword>
<evidence type="ECO:0000256" key="7">
    <source>
        <dbReference type="ARBA" id="ARBA00022989"/>
    </source>
</evidence>
<proteinExistence type="inferred from homology"/>
<feature type="transmembrane region" description="Helical" evidence="10">
    <location>
        <begin position="385"/>
        <end position="403"/>
    </location>
</feature>
<protein>
    <submittedName>
        <fullName evidence="11">Phosphatidylinositol glycan anchor biosynthesis class S</fullName>
    </submittedName>
</protein>
<dbReference type="Pfam" id="PF10510">
    <property type="entry name" value="PIG-S"/>
    <property type="match status" value="3"/>
</dbReference>
<accession>A0A8C4QS72</accession>
<evidence type="ECO:0000313" key="12">
    <source>
        <dbReference type="Proteomes" id="UP000694388"/>
    </source>
</evidence>
<sequence>AAVALLVGLPVWVKTTQVYRATLPLWDIERLASSMVNVHLTAALTLLIASPPGQLTVFACPRPHIGSQPQTRAYLGTGRGAVVWAQSAEGVEEAVTEAAFAMTSTEGEPLLAPSLGRVSFHYHSIVYCIHLTNLLHSLFFISIFTFTFPLCPGYDLSLTLLVPDPVAFNVSWNIKQGVEAFLLPFLSSLSPYILFNITSQVVYCVGLGVRARYNSESGYHVINEQQLSHAISPLEAKLGKISLAECGNVYNGELGLHNHTSLPVNITIEMKPVMEVFISQLRSLLGLWPAPLPQGMAISPLPAPQLLTDWEKDTWLRRRTVSTITMATGTLSSLANTLNTISNIVIDDNIGQQVCYAADGLAAAESAFFNPSLLALLSFPDDQKFAIYIPLFLPAAIPLLVSLKHLVPWCKKRVS</sequence>
<dbReference type="GO" id="GO:0042765">
    <property type="term" value="C:GPI-anchor transamidase complex"/>
    <property type="evidence" value="ECO:0007669"/>
    <property type="project" value="InterPro"/>
</dbReference>
<keyword evidence="12" id="KW-1185">Reference proteome</keyword>
<dbReference type="PANTHER" id="PTHR21072:SF13">
    <property type="entry name" value="GPI TRANSAMIDASE COMPONENT PIG-S"/>
    <property type="match status" value="1"/>
</dbReference>
<comment type="similarity">
    <text evidence="3">Belongs to the PIGS family.</text>
</comment>
<evidence type="ECO:0000256" key="2">
    <source>
        <dbReference type="ARBA" id="ARBA00004687"/>
    </source>
</evidence>
<comment type="pathway">
    <text evidence="2">Glycolipid biosynthesis; glycosylphosphatidylinositol-anchor biosynthesis.</text>
</comment>
<keyword evidence="8 10" id="KW-0472">Membrane</keyword>
<reference evidence="11" key="1">
    <citation type="submission" date="2025-08" db="UniProtKB">
        <authorList>
            <consortium name="Ensembl"/>
        </authorList>
    </citation>
    <scope>IDENTIFICATION</scope>
</reference>
<evidence type="ECO:0000256" key="9">
    <source>
        <dbReference type="ARBA" id="ARBA00023180"/>
    </source>
</evidence>
<evidence type="ECO:0000256" key="1">
    <source>
        <dbReference type="ARBA" id="ARBA00004477"/>
    </source>
</evidence>
<dbReference type="AlphaFoldDB" id="A0A8C4QS72"/>
<keyword evidence="4" id="KW-0337">GPI-anchor biosynthesis</keyword>
<evidence type="ECO:0000256" key="6">
    <source>
        <dbReference type="ARBA" id="ARBA00022824"/>
    </source>
</evidence>
<dbReference type="GeneTree" id="ENSGT00390000017203"/>
<dbReference type="UniPathway" id="UPA00196"/>
<evidence type="ECO:0000256" key="8">
    <source>
        <dbReference type="ARBA" id="ARBA00023136"/>
    </source>
</evidence>
<evidence type="ECO:0000256" key="5">
    <source>
        <dbReference type="ARBA" id="ARBA00022692"/>
    </source>
</evidence>
<evidence type="ECO:0000256" key="3">
    <source>
        <dbReference type="ARBA" id="ARBA00005316"/>
    </source>
</evidence>
<dbReference type="GO" id="GO:0016255">
    <property type="term" value="P:attachment of GPI anchor to protein"/>
    <property type="evidence" value="ECO:0007669"/>
    <property type="project" value="InterPro"/>
</dbReference>
<dbReference type="InterPro" id="IPR019540">
    <property type="entry name" value="PtdIno-glycan_biosynth_class_S"/>
</dbReference>
<evidence type="ECO:0000313" key="11">
    <source>
        <dbReference type="Ensembl" id="ENSEBUP00000018671.1"/>
    </source>
</evidence>
<comment type="subcellular location">
    <subcellularLocation>
        <location evidence="1">Endoplasmic reticulum membrane</location>
        <topology evidence="1">Multi-pass membrane protein</topology>
    </subcellularLocation>
</comment>
<dbReference type="GO" id="GO:0006506">
    <property type="term" value="P:GPI anchor biosynthetic process"/>
    <property type="evidence" value="ECO:0007669"/>
    <property type="project" value="UniProtKB-UniPathway"/>
</dbReference>
<reference evidence="11" key="2">
    <citation type="submission" date="2025-09" db="UniProtKB">
        <authorList>
            <consortium name="Ensembl"/>
        </authorList>
    </citation>
    <scope>IDENTIFICATION</scope>
</reference>
<keyword evidence="9" id="KW-0325">Glycoprotein</keyword>
<dbReference type="PANTHER" id="PTHR21072">
    <property type="entry name" value="GPI TRANSAMIDASE COMPONENT PIG-S"/>
    <property type="match status" value="1"/>
</dbReference>